<dbReference type="EMBL" id="CP117411">
    <property type="protein sequence ID" value="WCT74346.1"/>
    <property type="molecule type" value="Genomic_DNA"/>
</dbReference>
<dbReference type="InterPro" id="IPR039556">
    <property type="entry name" value="ICL/PEPM"/>
</dbReference>
<evidence type="ECO:0000313" key="1">
    <source>
        <dbReference type="EMBL" id="WCT74346.1"/>
    </source>
</evidence>
<dbReference type="Pfam" id="PF13714">
    <property type="entry name" value="PEP_mutase"/>
    <property type="match status" value="1"/>
</dbReference>
<keyword evidence="1" id="KW-0456">Lyase</keyword>
<dbReference type="InterPro" id="IPR015813">
    <property type="entry name" value="Pyrv/PenolPyrv_kinase-like_dom"/>
</dbReference>
<dbReference type="InterPro" id="IPR018523">
    <property type="entry name" value="Isocitrate_lyase_ph_CS"/>
</dbReference>
<organism evidence="1 2">
    <name type="scientific">Sphingomonas naphthae</name>
    <dbReference type="NCBI Taxonomy" id="1813468"/>
    <lineage>
        <taxon>Bacteria</taxon>
        <taxon>Pseudomonadati</taxon>
        <taxon>Pseudomonadota</taxon>
        <taxon>Alphaproteobacteria</taxon>
        <taxon>Sphingomonadales</taxon>
        <taxon>Sphingomonadaceae</taxon>
        <taxon>Sphingomonas</taxon>
    </lineage>
</organism>
<dbReference type="Proteomes" id="UP001220395">
    <property type="component" value="Chromosome"/>
</dbReference>
<protein>
    <submittedName>
        <fullName evidence="1">Isocitrate lyase/PEP mutase family protein</fullName>
    </submittedName>
</protein>
<dbReference type="PROSITE" id="PS00161">
    <property type="entry name" value="ISOCITRATE_LYASE"/>
    <property type="match status" value="1"/>
</dbReference>
<sequence>MAAAGGHVAALRSLIAADEHGRRTLMSVPGCWDGLTALLIEQAGFPAAFLSGGALSMARLGRPDIGLTTMGEAADAVAMIRDRIAIPLIVDGDTGFGNALNMQRTVRSFERAGASAIQIEDQVFPKRCGHMAGKAVVPIAEAVGKVRAAVDARTDMLVIARTDAVGPEGIGAAMDRAEAYLEAGADLLFIEGPRDLAATQAVANRFAARVPLVHNLVEGGVSATKSGAELEAMGFAIAIHPLLLMHGLVAQAPGLLAHLAAHRSTEGLGDAIADLATMNRITGAAALLAEGDSYAG</sequence>
<reference evidence="1 2" key="1">
    <citation type="submission" date="2023-02" db="EMBL/GenBank/DDBJ databases">
        <title>Genome sequence of Sphingomonas naphthae.</title>
        <authorList>
            <person name="Kim S."/>
            <person name="Heo J."/>
            <person name="Kwon S.-W."/>
        </authorList>
    </citation>
    <scope>NUCLEOTIDE SEQUENCE [LARGE SCALE GENOMIC DNA]</scope>
    <source>
        <strain evidence="1 2">KACC 18716</strain>
    </source>
</reference>
<dbReference type="PANTHER" id="PTHR42905">
    <property type="entry name" value="PHOSPHOENOLPYRUVATE CARBOXYLASE"/>
    <property type="match status" value="1"/>
</dbReference>
<dbReference type="InterPro" id="IPR040442">
    <property type="entry name" value="Pyrv_kinase-like_dom_sf"/>
</dbReference>
<dbReference type="CDD" id="cd00377">
    <property type="entry name" value="ICL_PEPM"/>
    <property type="match status" value="1"/>
</dbReference>
<proteinExistence type="predicted"/>
<evidence type="ECO:0000313" key="2">
    <source>
        <dbReference type="Proteomes" id="UP001220395"/>
    </source>
</evidence>
<keyword evidence="2" id="KW-1185">Reference proteome</keyword>
<name>A0ABY7TMZ1_9SPHN</name>
<gene>
    <name evidence="1" type="ORF">PQ455_03705</name>
</gene>
<dbReference type="RefSeq" id="WP_273689318.1">
    <property type="nucleotide sequence ID" value="NZ_CP117411.1"/>
</dbReference>
<dbReference type="Gene3D" id="3.20.20.60">
    <property type="entry name" value="Phosphoenolpyruvate-binding domains"/>
    <property type="match status" value="1"/>
</dbReference>
<dbReference type="GO" id="GO:0016829">
    <property type="term" value="F:lyase activity"/>
    <property type="evidence" value="ECO:0007669"/>
    <property type="project" value="UniProtKB-KW"/>
</dbReference>
<dbReference type="PANTHER" id="PTHR42905:SF5">
    <property type="entry name" value="CARBOXYVINYL-CARBOXYPHOSPHONATE PHOSPHORYLMUTASE, CHLOROPLASTIC"/>
    <property type="match status" value="1"/>
</dbReference>
<dbReference type="SUPFAM" id="SSF51621">
    <property type="entry name" value="Phosphoenolpyruvate/pyruvate domain"/>
    <property type="match status" value="1"/>
</dbReference>
<accession>A0ABY7TMZ1</accession>